<comment type="caution">
    <text evidence="1">The sequence shown here is derived from an EMBL/GenBank/DDBJ whole genome shotgun (WGS) entry which is preliminary data.</text>
</comment>
<dbReference type="Proteomes" id="UP000224567">
    <property type="component" value="Unassembled WGS sequence"/>
</dbReference>
<dbReference type="STRING" id="33114.A0A2G2WBF7"/>
<keyword evidence="2" id="KW-1185">Reference proteome</keyword>
<dbReference type="AlphaFoldDB" id="A0A2G2WBF7"/>
<name>A0A2G2WBF7_CAPBA</name>
<reference evidence="2" key="2">
    <citation type="journal article" date="2017" name="J. Anim. Genet.">
        <title>Multiple reference genome sequences of hot pepper reveal the massive evolution of plant disease resistance genes by retroduplication.</title>
        <authorList>
            <person name="Kim S."/>
            <person name="Park J."/>
            <person name="Yeom S.-I."/>
            <person name="Kim Y.-M."/>
            <person name="Seo E."/>
            <person name="Kim K.-T."/>
            <person name="Kim M.-S."/>
            <person name="Lee J.M."/>
            <person name="Cheong K."/>
            <person name="Shin H.-S."/>
            <person name="Kim S.-B."/>
            <person name="Han K."/>
            <person name="Lee J."/>
            <person name="Park M."/>
            <person name="Lee H.-A."/>
            <person name="Lee H.-Y."/>
            <person name="Lee Y."/>
            <person name="Oh S."/>
            <person name="Lee J.H."/>
            <person name="Choi E."/>
            <person name="Choi E."/>
            <person name="Lee S.E."/>
            <person name="Jeon J."/>
            <person name="Kim H."/>
            <person name="Choi G."/>
            <person name="Song H."/>
            <person name="Lee J."/>
            <person name="Lee S.-C."/>
            <person name="Kwon J.-K."/>
            <person name="Lee H.-Y."/>
            <person name="Koo N."/>
            <person name="Hong Y."/>
            <person name="Kim R.W."/>
            <person name="Kang W.-H."/>
            <person name="Huh J.H."/>
            <person name="Kang B.-C."/>
            <person name="Yang T.-J."/>
            <person name="Lee Y.-H."/>
            <person name="Bennetzen J.L."/>
            <person name="Choi D."/>
        </authorList>
    </citation>
    <scope>NUCLEOTIDE SEQUENCE [LARGE SCALE GENOMIC DNA]</scope>
    <source>
        <strain evidence="2">cv. PBC81</strain>
    </source>
</reference>
<gene>
    <name evidence="1" type="ORF">CQW23_16609</name>
</gene>
<dbReference type="OrthoDB" id="1305433at2759"/>
<dbReference type="EMBL" id="MLFT02000007">
    <property type="protein sequence ID" value="PHT42584.1"/>
    <property type="molecule type" value="Genomic_DNA"/>
</dbReference>
<dbReference type="PANTHER" id="PTHR34456">
    <property type="entry name" value="MITOVIRUS RNA-DEPENDENT RNA POLYMERASE"/>
    <property type="match status" value="1"/>
</dbReference>
<protein>
    <submittedName>
        <fullName evidence="1">Uncharacterized protein</fullName>
    </submittedName>
</protein>
<organism evidence="1 2">
    <name type="scientific">Capsicum baccatum</name>
    <name type="common">Peruvian pepper</name>
    <dbReference type="NCBI Taxonomy" id="33114"/>
    <lineage>
        <taxon>Eukaryota</taxon>
        <taxon>Viridiplantae</taxon>
        <taxon>Streptophyta</taxon>
        <taxon>Embryophyta</taxon>
        <taxon>Tracheophyta</taxon>
        <taxon>Spermatophyta</taxon>
        <taxon>Magnoliopsida</taxon>
        <taxon>eudicotyledons</taxon>
        <taxon>Gunneridae</taxon>
        <taxon>Pentapetalae</taxon>
        <taxon>asterids</taxon>
        <taxon>lamiids</taxon>
        <taxon>Solanales</taxon>
        <taxon>Solanaceae</taxon>
        <taxon>Solanoideae</taxon>
        <taxon>Capsiceae</taxon>
        <taxon>Capsicum</taxon>
    </lineage>
</organism>
<proteinExistence type="predicted"/>
<dbReference type="InterPro" id="IPR008686">
    <property type="entry name" value="RNA_pol_mitovir"/>
</dbReference>
<dbReference type="Pfam" id="PF05919">
    <property type="entry name" value="Mitovir_RNA_pol"/>
    <property type="match status" value="1"/>
</dbReference>
<dbReference type="PANTHER" id="PTHR34456:SF9">
    <property type="entry name" value="MITOVIRUS RNA-DEPENDENT RNA POLYMERASE"/>
    <property type="match status" value="1"/>
</dbReference>
<evidence type="ECO:0000313" key="2">
    <source>
        <dbReference type="Proteomes" id="UP000224567"/>
    </source>
</evidence>
<sequence>MDPALSFINPLKFLILLKAYDSFSPKDRAYLNIFHSSHEPESVAEASNRSYWRDAIQEKINAQEKIKILSLIACRERRHWLQVDLQVISQQLPGQKNMGDFILFPDTPIFVLGKSFPRSATQVYPGVPFTCYDILSDEIIIKDERVDECNHEIIPPLNVPFSLQKSLESSVGALEFAKQFFVRGVTKDLFPVSYHILRSLVSSISIVLVMRAIISKNFLLSYRLWKARYRVYTRSTASLYDDGPKGVQKIVAVAAGSPERGKWRETALATSLTGFIGGSKLQ</sequence>
<accession>A0A2G2WBF7</accession>
<evidence type="ECO:0000313" key="1">
    <source>
        <dbReference type="EMBL" id="PHT42584.1"/>
    </source>
</evidence>
<reference evidence="1 2" key="1">
    <citation type="journal article" date="2017" name="Genome Biol.">
        <title>New reference genome sequences of hot pepper reveal the massive evolution of plant disease-resistance genes by retroduplication.</title>
        <authorList>
            <person name="Kim S."/>
            <person name="Park J."/>
            <person name="Yeom S.I."/>
            <person name="Kim Y.M."/>
            <person name="Seo E."/>
            <person name="Kim K.T."/>
            <person name="Kim M.S."/>
            <person name="Lee J.M."/>
            <person name="Cheong K."/>
            <person name="Shin H.S."/>
            <person name="Kim S.B."/>
            <person name="Han K."/>
            <person name="Lee J."/>
            <person name="Park M."/>
            <person name="Lee H.A."/>
            <person name="Lee H.Y."/>
            <person name="Lee Y."/>
            <person name="Oh S."/>
            <person name="Lee J.H."/>
            <person name="Choi E."/>
            <person name="Choi E."/>
            <person name="Lee S.E."/>
            <person name="Jeon J."/>
            <person name="Kim H."/>
            <person name="Choi G."/>
            <person name="Song H."/>
            <person name="Lee J."/>
            <person name="Lee S.C."/>
            <person name="Kwon J.K."/>
            <person name="Lee H.Y."/>
            <person name="Koo N."/>
            <person name="Hong Y."/>
            <person name="Kim R.W."/>
            <person name="Kang W.H."/>
            <person name="Huh J.H."/>
            <person name="Kang B.C."/>
            <person name="Yang T.J."/>
            <person name="Lee Y.H."/>
            <person name="Bennetzen J.L."/>
            <person name="Choi D."/>
        </authorList>
    </citation>
    <scope>NUCLEOTIDE SEQUENCE [LARGE SCALE GENOMIC DNA]</scope>
    <source>
        <strain evidence="2">cv. PBC81</strain>
    </source>
</reference>